<comment type="caution">
    <text evidence="4">The sequence shown here is derived from an EMBL/GenBank/DDBJ whole genome shotgun (WGS) entry which is preliminary data.</text>
</comment>
<evidence type="ECO:0000313" key="5">
    <source>
        <dbReference type="Proteomes" id="UP000753724"/>
    </source>
</evidence>
<dbReference type="NCBIfam" id="TIGR00254">
    <property type="entry name" value="GGDEF"/>
    <property type="match status" value="1"/>
</dbReference>
<dbReference type="EMBL" id="JAAAPO010000001">
    <property type="protein sequence ID" value="NBC35508.1"/>
    <property type="molecule type" value="Genomic_DNA"/>
</dbReference>
<dbReference type="SUPFAM" id="SSF55073">
    <property type="entry name" value="Nucleotide cyclase"/>
    <property type="match status" value="1"/>
</dbReference>
<dbReference type="InterPro" id="IPR000160">
    <property type="entry name" value="GGDEF_dom"/>
</dbReference>
<reference evidence="5" key="1">
    <citation type="submission" date="2020-01" db="EMBL/GenBank/DDBJ databases">
        <title>Sphingomonas sp. strain CSW-10.</title>
        <authorList>
            <person name="Chen W.-M."/>
        </authorList>
    </citation>
    <scope>NUCLEOTIDE SEQUENCE [LARGE SCALE GENOMIC DNA]</scope>
    <source>
        <strain evidence="5">FSY-8</strain>
    </source>
</reference>
<dbReference type="Gene3D" id="3.30.70.270">
    <property type="match status" value="1"/>
</dbReference>
<proteinExistence type="predicted"/>
<dbReference type="InterPro" id="IPR050469">
    <property type="entry name" value="Diguanylate_Cyclase"/>
</dbReference>
<protein>
    <recommendedName>
        <fullName evidence="1">diguanylate cyclase</fullName>
        <ecNumber evidence="1">2.7.7.65</ecNumber>
    </recommendedName>
</protein>
<evidence type="ECO:0000259" key="3">
    <source>
        <dbReference type="PROSITE" id="PS50887"/>
    </source>
</evidence>
<gene>
    <name evidence="4" type="ORF">GTZ99_02940</name>
</gene>
<accession>A0ABW9XAE9</accession>
<organism evidence="4 5">
    <name type="scientific">Novosphingobium ovatum</name>
    <dbReference type="NCBI Taxonomy" id="1908523"/>
    <lineage>
        <taxon>Bacteria</taxon>
        <taxon>Pseudomonadati</taxon>
        <taxon>Pseudomonadota</taxon>
        <taxon>Alphaproteobacteria</taxon>
        <taxon>Sphingomonadales</taxon>
        <taxon>Sphingomonadaceae</taxon>
        <taxon>Novosphingobium</taxon>
    </lineage>
</organism>
<evidence type="ECO:0000256" key="1">
    <source>
        <dbReference type="ARBA" id="ARBA00012528"/>
    </source>
</evidence>
<dbReference type="EC" id="2.7.7.65" evidence="1"/>
<dbReference type="Pfam" id="PF00990">
    <property type="entry name" value="GGDEF"/>
    <property type="match status" value="1"/>
</dbReference>
<dbReference type="PROSITE" id="PS50887">
    <property type="entry name" value="GGDEF"/>
    <property type="match status" value="1"/>
</dbReference>
<dbReference type="PANTHER" id="PTHR45138">
    <property type="entry name" value="REGULATORY COMPONENTS OF SENSORY TRANSDUCTION SYSTEM"/>
    <property type="match status" value="1"/>
</dbReference>
<name>A0ABW9XAE9_9SPHN</name>
<dbReference type="InterPro" id="IPR029787">
    <property type="entry name" value="Nucleotide_cyclase"/>
</dbReference>
<dbReference type="SMART" id="SM00267">
    <property type="entry name" value="GGDEF"/>
    <property type="match status" value="1"/>
</dbReference>
<evidence type="ECO:0000313" key="4">
    <source>
        <dbReference type="EMBL" id="NBC35508.1"/>
    </source>
</evidence>
<dbReference type="CDD" id="cd01949">
    <property type="entry name" value="GGDEF"/>
    <property type="match status" value="1"/>
</dbReference>
<sequence>MTAHDPSLHGRPARGLLDWIRKPARTAQTEASTPAPQEEAAPVSEVPDTLRMTRAQLLTDITDFLMAHDLEISGFTLTVAHDYLTGGDGAIMREIDRRIQSRQAVTLEWLEQTTRESRSQDGEILSRMMRKLESNIEEFGRTTTAAKSAASDYSAALTDHVDELGNAAQSCAKASCEVIRSGDGIGVAELVDLARAMLDRTRGLEQEMARSVLQTRALRRSLEQARRTAEEDHLTGLPNRRAFETVYTREYAAAREKGEQLCVAFCDIDNFKRINDTHGHEAGDRVLKTVASALAKISNDRCHVARHGGEEFVVLLRGRSVHQAWELMDDARMAMAERNMVNRATDTPFGKVTFSCGLADVFAFADPRTALRAADKALYRAKSEGRNKVKMADPQSDGSNP</sequence>
<dbReference type="PANTHER" id="PTHR45138:SF24">
    <property type="entry name" value="DIGUANYLATE CYCLASE DGCC-RELATED"/>
    <property type="match status" value="1"/>
</dbReference>
<dbReference type="Proteomes" id="UP000753724">
    <property type="component" value="Unassembled WGS sequence"/>
</dbReference>
<evidence type="ECO:0000256" key="2">
    <source>
        <dbReference type="SAM" id="MobiDB-lite"/>
    </source>
</evidence>
<dbReference type="InterPro" id="IPR043128">
    <property type="entry name" value="Rev_trsase/Diguanyl_cyclase"/>
</dbReference>
<feature type="compositionally biased region" description="Polar residues" evidence="2">
    <location>
        <begin position="26"/>
        <end position="35"/>
    </location>
</feature>
<feature type="region of interest" description="Disordered" evidence="2">
    <location>
        <begin position="25"/>
        <end position="45"/>
    </location>
</feature>
<keyword evidence="5" id="KW-1185">Reference proteome</keyword>
<feature type="domain" description="GGDEF" evidence="3">
    <location>
        <begin position="259"/>
        <end position="394"/>
    </location>
</feature>
<dbReference type="RefSeq" id="WP_161716772.1">
    <property type="nucleotide sequence ID" value="NZ_JAAAPO010000001.1"/>
</dbReference>